<dbReference type="KEGG" id="des:DSOUD_1737"/>
<organism evidence="2 3">
    <name type="scientific">Desulfuromonas soudanensis</name>
    <dbReference type="NCBI Taxonomy" id="1603606"/>
    <lineage>
        <taxon>Bacteria</taxon>
        <taxon>Pseudomonadati</taxon>
        <taxon>Thermodesulfobacteriota</taxon>
        <taxon>Desulfuromonadia</taxon>
        <taxon>Desulfuromonadales</taxon>
        <taxon>Desulfuromonadaceae</taxon>
        <taxon>Desulfuromonas</taxon>
    </lineage>
</organism>
<dbReference type="Proteomes" id="UP000057158">
    <property type="component" value="Chromosome"/>
</dbReference>
<keyword evidence="1" id="KW-1133">Transmembrane helix</keyword>
<keyword evidence="1" id="KW-0472">Membrane</keyword>
<proteinExistence type="predicted"/>
<accession>A0A0M4D0M9</accession>
<dbReference type="STRING" id="1603606.DSOUD_1737"/>
<dbReference type="AlphaFoldDB" id="A0A0M4D0M9"/>
<keyword evidence="3" id="KW-1185">Reference proteome</keyword>
<dbReference type="EMBL" id="CP010802">
    <property type="protein sequence ID" value="ALC16515.1"/>
    <property type="molecule type" value="Genomic_DNA"/>
</dbReference>
<feature type="transmembrane region" description="Helical" evidence="1">
    <location>
        <begin position="48"/>
        <end position="68"/>
    </location>
</feature>
<evidence type="ECO:0000313" key="2">
    <source>
        <dbReference type="EMBL" id="ALC16515.1"/>
    </source>
</evidence>
<dbReference type="RefSeq" id="WP_053550610.1">
    <property type="nucleotide sequence ID" value="NZ_CP010802.1"/>
</dbReference>
<dbReference type="PATRIC" id="fig|1603606.3.peg.1892"/>
<evidence type="ECO:0000313" key="3">
    <source>
        <dbReference type="Proteomes" id="UP000057158"/>
    </source>
</evidence>
<name>A0A0M4D0M9_9BACT</name>
<keyword evidence="1" id="KW-0812">Transmembrane</keyword>
<evidence type="ECO:0008006" key="4">
    <source>
        <dbReference type="Google" id="ProtNLM"/>
    </source>
</evidence>
<reference evidence="2 3" key="1">
    <citation type="submission" date="2015-07" db="EMBL/GenBank/DDBJ databases">
        <title>Isolation and Genomic Characterization of a Novel Halophilic Metal-Reducing Deltaproteobacterium from the Deep Subsurface.</title>
        <authorList>
            <person name="Badalamenti J.P."/>
            <person name="Summers Z.M."/>
            <person name="Gralnick J.A."/>
            <person name="Bond D.R."/>
        </authorList>
    </citation>
    <scope>NUCLEOTIDE SEQUENCE [LARGE SCALE GENOMIC DNA]</scope>
    <source>
        <strain evidence="2 3">WTL</strain>
    </source>
</reference>
<feature type="transmembrane region" description="Helical" evidence="1">
    <location>
        <begin position="9"/>
        <end position="28"/>
    </location>
</feature>
<sequence>MKLPILNEIPYPLLILFSILLGLAPFVPEPHLFEKIRMLFKGTLSRPVDIFDLLFHLFPGILLLLKLFGKDPPQKGA</sequence>
<gene>
    <name evidence="2" type="ORF">DSOUD_1737</name>
</gene>
<protein>
    <recommendedName>
        <fullName evidence="4">RND transporter</fullName>
    </recommendedName>
</protein>
<evidence type="ECO:0000256" key="1">
    <source>
        <dbReference type="SAM" id="Phobius"/>
    </source>
</evidence>